<dbReference type="GO" id="GO:0008237">
    <property type="term" value="F:metallopeptidase activity"/>
    <property type="evidence" value="ECO:0007669"/>
    <property type="project" value="UniProtKB-KW"/>
</dbReference>
<comment type="similarity">
    <text evidence="1">Belongs to the peptidase U62 family.</text>
</comment>
<keyword evidence="9" id="KW-1185">Reference proteome</keyword>
<dbReference type="InterPro" id="IPR045569">
    <property type="entry name" value="Metalloprtase-TldD/E_C"/>
</dbReference>
<dbReference type="InterPro" id="IPR035068">
    <property type="entry name" value="TldD/PmbA_N"/>
</dbReference>
<gene>
    <name evidence="8" type="ORF">Ctaglu_15990</name>
</gene>
<feature type="domain" description="Metalloprotease TldD/E N-terminal" evidence="5">
    <location>
        <begin position="20"/>
        <end position="74"/>
    </location>
</feature>
<evidence type="ECO:0000256" key="4">
    <source>
        <dbReference type="ARBA" id="ARBA00023049"/>
    </source>
</evidence>
<comment type="caution">
    <text evidence="8">The sequence shown here is derived from an EMBL/GenBank/DDBJ whole genome shotgun (WGS) entry which is preliminary data.</text>
</comment>
<dbReference type="InterPro" id="IPR002510">
    <property type="entry name" value="Metalloprtase-TldD/E_N"/>
</dbReference>
<dbReference type="Proteomes" id="UP000287872">
    <property type="component" value="Unassembled WGS sequence"/>
</dbReference>
<evidence type="ECO:0000313" key="9">
    <source>
        <dbReference type="Proteomes" id="UP000287872"/>
    </source>
</evidence>
<protein>
    <submittedName>
        <fullName evidence="8">Peptidase C69</fullName>
    </submittedName>
</protein>
<evidence type="ECO:0000259" key="6">
    <source>
        <dbReference type="Pfam" id="PF19289"/>
    </source>
</evidence>
<evidence type="ECO:0000256" key="2">
    <source>
        <dbReference type="ARBA" id="ARBA00022670"/>
    </source>
</evidence>
<dbReference type="RefSeq" id="WP_207669457.1">
    <property type="nucleotide sequence ID" value="NZ_BHYK01000007.1"/>
</dbReference>
<feature type="domain" description="Metalloprotease TldD/E central" evidence="7">
    <location>
        <begin position="112"/>
        <end position="220"/>
    </location>
</feature>
<feature type="domain" description="Metalloprotease TldD/E C-terminal" evidence="6">
    <location>
        <begin position="231"/>
        <end position="476"/>
    </location>
</feature>
<dbReference type="InterPro" id="IPR051463">
    <property type="entry name" value="Peptidase_U62_metallo"/>
</dbReference>
<evidence type="ECO:0000256" key="3">
    <source>
        <dbReference type="ARBA" id="ARBA00022801"/>
    </source>
</evidence>
<dbReference type="Pfam" id="PF19289">
    <property type="entry name" value="PmbA_TldD_3rd"/>
    <property type="match status" value="1"/>
</dbReference>
<dbReference type="Gene3D" id="3.30.2290.10">
    <property type="entry name" value="PmbA/TldD superfamily"/>
    <property type="match status" value="1"/>
</dbReference>
<dbReference type="InterPro" id="IPR036059">
    <property type="entry name" value="TldD/PmbA_sf"/>
</dbReference>
<dbReference type="InterPro" id="IPR045570">
    <property type="entry name" value="Metalloprtase-TldD/E_cen_dom"/>
</dbReference>
<dbReference type="FunFam" id="3.30.2290.10:FF:000003">
    <property type="entry name" value="Zinc-dependent protease, TldD/PmbA family"/>
    <property type="match status" value="1"/>
</dbReference>
<dbReference type="Pfam" id="PF01523">
    <property type="entry name" value="PmbA_TldD_1st"/>
    <property type="match status" value="1"/>
</dbReference>
<organism evidence="8 9">
    <name type="scientific">Clostridium tagluense</name>
    <dbReference type="NCBI Taxonomy" id="360422"/>
    <lineage>
        <taxon>Bacteria</taxon>
        <taxon>Bacillati</taxon>
        <taxon>Bacillota</taxon>
        <taxon>Clostridia</taxon>
        <taxon>Eubacteriales</taxon>
        <taxon>Clostridiaceae</taxon>
        <taxon>Clostridium</taxon>
    </lineage>
</organism>
<evidence type="ECO:0000313" key="8">
    <source>
        <dbReference type="EMBL" id="GCD09976.1"/>
    </source>
</evidence>
<evidence type="ECO:0000256" key="1">
    <source>
        <dbReference type="ARBA" id="ARBA00005836"/>
    </source>
</evidence>
<dbReference type="GO" id="GO:0006508">
    <property type="term" value="P:proteolysis"/>
    <property type="evidence" value="ECO:0007669"/>
    <property type="project" value="UniProtKB-KW"/>
</dbReference>
<evidence type="ECO:0000259" key="5">
    <source>
        <dbReference type="Pfam" id="PF01523"/>
    </source>
</evidence>
<accession>A0A401UKA6</accession>
<name>A0A401UKA6_9CLOT</name>
<keyword evidence="4" id="KW-0482">Metalloprotease</keyword>
<dbReference type="PANTHER" id="PTHR30624:SF10">
    <property type="entry name" value="CONSERVED PROTEIN"/>
    <property type="match status" value="1"/>
</dbReference>
<dbReference type="PANTHER" id="PTHR30624">
    <property type="entry name" value="UNCHARACTERIZED PROTEIN TLDD AND PMBA"/>
    <property type="match status" value="1"/>
</dbReference>
<dbReference type="Pfam" id="PF19290">
    <property type="entry name" value="PmbA_TldD_2nd"/>
    <property type="match status" value="1"/>
</dbReference>
<reference evidence="8 9" key="1">
    <citation type="submission" date="2018-11" db="EMBL/GenBank/DDBJ databases">
        <title>Genome sequencing and assembly of Clostridium tagluense strain A121.</title>
        <authorList>
            <person name="Murakami T."/>
            <person name="Segawa T."/>
            <person name="Shcherbakova V.A."/>
            <person name="Mori H."/>
            <person name="Yoshimura Y."/>
        </authorList>
    </citation>
    <scope>NUCLEOTIDE SEQUENCE [LARGE SCALE GENOMIC DNA]</scope>
    <source>
        <strain evidence="8 9">A121</strain>
    </source>
</reference>
<sequence>MKTEILKTLNMLKEKGVDYADIRMVDRMCENISTEDLALQNISNSRSIGVGIRVILDGSLGFASTQDLGKLESTALYALDLAKASRTIQTEKIRMAQKDVVVDNYVTPIEVDPFTVSKAEKIELLLKAEETMRKSANLSTTSASMDFQKEEKIYADTEGSYITQTLYESGAGIEALASINDDVQGRTYPNSFRGNHATAGYEYVKSLNLLGHAERIGKEAEMIVNAQECPSGRFDIVIDGSQLALQVHESVGHPVELDRVFGSEAAYAGMSFVTVDKLNEDFKYGSEFVTIVADGTSPKGLGSFGYDDDGVKAQRTVIIDKGIFKNFITSRDTAVKINQKSNGTNRADGWQNIPIVRMTNISLMPGTFELDELFAGIEKGLYLCTNKSWSIDDKRVNFQFGTEIAYEISKGKLTGKIYKNPIYTGITPEFWGSCDGVCNEKYWTLYGTPNCGKGQPPQTAHVGHGTAPARFRNVKVGVKDVK</sequence>
<dbReference type="GO" id="GO:0005829">
    <property type="term" value="C:cytosol"/>
    <property type="evidence" value="ECO:0007669"/>
    <property type="project" value="TreeGrafter"/>
</dbReference>
<evidence type="ECO:0000259" key="7">
    <source>
        <dbReference type="Pfam" id="PF19290"/>
    </source>
</evidence>
<proteinExistence type="inferred from homology"/>
<keyword evidence="3" id="KW-0378">Hydrolase</keyword>
<dbReference type="SUPFAM" id="SSF111283">
    <property type="entry name" value="Putative modulator of DNA gyrase, PmbA/TldD"/>
    <property type="match status" value="1"/>
</dbReference>
<dbReference type="EMBL" id="BHYK01000007">
    <property type="protein sequence ID" value="GCD09976.1"/>
    <property type="molecule type" value="Genomic_DNA"/>
</dbReference>
<keyword evidence="2" id="KW-0645">Protease</keyword>
<dbReference type="AlphaFoldDB" id="A0A401UKA6"/>